<name>A0ABX5KCW8_9BURK</name>
<gene>
    <name evidence="1" type="ORF">C7402_1391</name>
</gene>
<keyword evidence="2" id="KW-1185">Reference proteome</keyword>
<dbReference type="InterPro" id="IPR036291">
    <property type="entry name" value="NAD(P)-bd_dom_sf"/>
</dbReference>
<sequence length="48" mass="5071">MSAREKLKAAIIGSGNIGTDLMIKIMRNSQHLEMAAMVGIDPNSDGLA</sequence>
<protein>
    <recommendedName>
        <fullName evidence="3">Acetaldehyde dehydrogenase (Acetylating)</fullName>
    </recommendedName>
</protein>
<proteinExistence type="predicted"/>
<evidence type="ECO:0000313" key="2">
    <source>
        <dbReference type="Proteomes" id="UP000245712"/>
    </source>
</evidence>
<dbReference type="Gene3D" id="3.40.50.720">
    <property type="entry name" value="NAD(P)-binding Rossmann-like Domain"/>
    <property type="match status" value="1"/>
</dbReference>
<evidence type="ECO:0000313" key="1">
    <source>
        <dbReference type="EMBL" id="PVX62694.1"/>
    </source>
</evidence>
<dbReference type="SUPFAM" id="SSF51735">
    <property type="entry name" value="NAD(P)-binding Rossmann-fold domains"/>
    <property type="match status" value="1"/>
</dbReference>
<accession>A0ABX5KCW8</accession>
<reference evidence="1 2" key="1">
    <citation type="submission" date="2018-05" db="EMBL/GenBank/DDBJ databases">
        <title>Genomic Encyclopedia of Type Strains, Phase IV (KMG-V): Genome sequencing to study the core and pangenomes of soil and plant-associated prokaryotes.</title>
        <authorList>
            <person name="Whitman W."/>
        </authorList>
    </citation>
    <scope>NUCLEOTIDE SEQUENCE [LARGE SCALE GENOMIC DNA]</scope>
    <source>
        <strain evidence="1 2">SCZa-39</strain>
    </source>
</reference>
<feature type="non-terminal residue" evidence="1">
    <location>
        <position position="48"/>
    </location>
</feature>
<dbReference type="EMBL" id="QEOB01000039">
    <property type="protein sequence ID" value="PVX62694.1"/>
    <property type="molecule type" value="Genomic_DNA"/>
</dbReference>
<organism evidence="1 2">
    <name type="scientific">Paraburkholderia unamae</name>
    <dbReference type="NCBI Taxonomy" id="219649"/>
    <lineage>
        <taxon>Bacteria</taxon>
        <taxon>Pseudomonadati</taxon>
        <taxon>Pseudomonadota</taxon>
        <taxon>Betaproteobacteria</taxon>
        <taxon>Burkholderiales</taxon>
        <taxon>Burkholderiaceae</taxon>
        <taxon>Paraburkholderia</taxon>
    </lineage>
</organism>
<evidence type="ECO:0008006" key="3">
    <source>
        <dbReference type="Google" id="ProtNLM"/>
    </source>
</evidence>
<dbReference type="Proteomes" id="UP000245712">
    <property type="component" value="Unassembled WGS sequence"/>
</dbReference>
<comment type="caution">
    <text evidence="1">The sequence shown here is derived from an EMBL/GenBank/DDBJ whole genome shotgun (WGS) entry which is preliminary data.</text>
</comment>